<proteinExistence type="predicted"/>
<dbReference type="AlphaFoldDB" id="X0T046"/>
<name>X0T046_9ZZZZ</name>
<evidence type="ECO:0000313" key="2">
    <source>
        <dbReference type="EMBL" id="GAF69430.1"/>
    </source>
</evidence>
<dbReference type="InterPro" id="IPR042095">
    <property type="entry name" value="SUMF_sf"/>
</dbReference>
<reference evidence="2" key="1">
    <citation type="journal article" date="2014" name="Front. Microbiol.">
        <title>High frequency of phylogenetically diverse reductive dehalogenase-homologous genes in deep subseafloor sedimentary metagenomes.</title>
        <authorList>
            <person name="Kawai M."/>
            <person name="Futagami T."/>
            <person name="Toyoda A."/>
            <person name="Takaki Y."/>
            <person name="Nishi S."/>
            <person name="Hori S."/>
            <person name="Arai W."/>
            <person name="Tsubouchi T."/>
            <person name="Morono Y."/>
            <person name="Uchiyama I."/>
            <person name="Ito T."/>
            <person name="Fujiyama A."/>
            <person name="Inagaki F."/>
            <person name="Takami H."/>
        </authorList>
    </citation>
    <scope>NUCLEOTIDE SEQUENCE</scope>
    <source>
        <strain evidence="2">Expedition CK06-06</strain>
    </source>
</reference>
<dbReference type="GO" id="GO:0120147">
    <property type="term" value="F:formylglycine-generating oxidase activity"/>
    <property type="evidence" value="ECO:0007669"/>
    <property type="project" value="TreeGrafter"/>
</dbReference>
<dbReference type="Gene3D" id="3.90.1580.10">
    <property type="entry name" value="paralog of FGE (formylglycine-generating enzyme)"/>
    <property type="match status" value="1"/>
</dbReference>
<dbReference type="EMBL" id="BARS01007796">
    <property type="protein sequence ID" value="GAF69430.1"/>
    <property type="molecule type" value="Genomic_DNA"/>
</dbReference>
<accession>X0T046</accession>
<dbReference type="InterPro" id="IPR005532">
    <property type="entry name" value="SUMF_dom"/>
</dbReference>
<gene>
    <name evidence="2" type="ORF">S01H1_14947</name>
</gene>
<sequence length="203" mass="22012">QEYLACQEAGICHTRVDYDRCEAFQGNILPVTCVAVEDAQSYCAWAHEGGELPTESQWEYAARGPCSLAGVACDTGIRDSEKDEPLYIWEGRQFDCDAANVEGCYGGRTPPGSVLGDVSWAGIYDLSGNVSELTSGLWTMWYGGPTQGDVIAVRGAAYDWPWQYTRVSDRTGRDPLNLGAAGFRCVAPASGSGRYWHVGSGKF</sequence>
<protein>
    <recommendedName>
        <fullName evidence="1">Sulfatase-modifying factor enzyme-like domain-containing protein</fullName>
    </recommendedName>
</protein>
<dbReference type="InterPro" id="IPR016187">
    <property type="entry name" value="CTDL_fold"/>
</dbReference>
<evidence type="ECO:0000259" key="1">
    <source>
        <dbReference type="Pfam" id="PF03781"/>
    </source>
</evidence>
<dbReference type="InterPro" id="IPR051043">
    <property type="entry name" value="Sulfatase_Mod_Factor_Kinase"/>
</dbReference>
<organism evidence="2">
    <name type="scientific">marine sediment metagenome</name>
    <dbReference type="NCBI Taxonomy" id="412755"/>
    <lineage>
        <taxon>unclassified sequences</taxon>
        <taxon>metagenomes</taxon>
        <taxon>ecological metagenomes</taxon>
    </lineage>
</organism>
<dbReference type="PANTHER" id="PTHR23150">
    <property type="entry name" value="SULFATASE MODIFYING FACTOR 1, 2"/>
    <property type="match status" value="1"/>
</dbReference>
<dbReference type="Pfam" id="PF03781">
    <property type="entry name" value="FGE-sulfatase"/>
    <property type="match status" value="1"/>
</dbReference>
<feature type="domain" description="Sulfatase-modifying factor enzyme-like" evidence="1">
    <location>
        <begin position="18"/>
        <end position="186"/>
    </location>
</feature>
<dbReference type="SUPFAM" id="SSF56436">
    <property type="entry name" value="C-type lectin-like"/>
    <property type="match status" value="1"/>
</dbReference>
<feature type="non-terminal residue" evidence="2">
    <location>
        <position position="1"/>
    </location>
</feature>
<dbReference type="PANTHER" id="PTHR23150:SF19">
    <property type="entry name" value="FORMYLGLYCINE-GENERATING ENZYME"/>
    <property type="match status" value="1"/>
</dbReference>
<comment type="caution">
    <text evidence="2">The sequence shown here is derived from an EMBL/GenBank/DDBJ whole genome shotgun (WGS) entry which is preliminary data.</text>
</comment>